<dbReference type="EMBL" id="VDEP01000411">
    <property type="protein sequence ID" value="KAA1086360.1"/>
    <property type="molecule type" value="Genomic_DNA"/>
</dbReference>
<accession>A0A5B0M8N7</accession>
<dbReference type="Proteomes" id="UP000325313">
    <property type="component" value="Unassembled WGS sequence"/>
</dbReference>
<organism evidence="2 4">
    <name type="scientific">Puccinia graminis f. sp. tritici</name>
    <dbReference type="NCBI Taxonomy" id="56615"/>
    <lineage>
        <taxon>Eukaryota</taxon>
        <taxon>Fungi</taxon>
        <taxon>Dikarya</taxon>
        <taxon>Basidiomycota</taxon>
        <taxon>Pucciniomycotina</taxon>
        <taxon>Pucciniomycetes</taxon>
        <taxon>Pucciniales</taxon>
        <taxon>Pucciniaceae</taxon>
        <taxon>Puccinia</taxon>
    </lineage>
</organism>
<reference evidence="4 5" key="1">
    <citation type="submission" date="2019-05" db="EMBL/GenBank/DDBJ databases">
        <title>Emergence of the Ug99 lineage of the wheat stem rust pathogen through somatic hybridization.</title>
        <authorList>
            <person name="Li F."/>
            <person name="Upadhyaya N.M."/>
            <person name="Sperschneider J."/>
            <person name="Matny O."/>
            <person name="Nguyen-Phuc H."/>
            <person name="Mago R."/>
            <person name="Raley C."/>
            <person name="Miller M.E."/>
            <person name="Silverstein K.A.T."/>
            <person name="Henningsen E."/>
            <person name="Hirsch C.D."/>
            <person name="Visser B."/>
            <person name="Pretorius Z.A."/>
            <person name="Steffenson B.J."/>
            <person name="Schwessinger B."/>
            <person name="Dodds P.N."/>
            <person name="Figueroa M."/>
        </authorList>
    </citation>
    <scope>NUCLEOTIDE SEQUENCE [LARGE SCALE GENOMIC DNA]</scope>
    <source>
        <strain evidence="2">21-0</strain>
        <strain evidence="3 5">Ug99</strain>
    </source>
</reference>
<evidence type="ECO:0000313" key="5">
    <source>
        <dbReference type="Proteomes" id="UP000325313"/>
    </source>
</evidence>
<dbReference type="Proteomes" id="UP000324748">
    <property type="component" value="Unassembled WGS sequence"/>
</dbReference>
<protein>
    <recommendedName>
        <fullName evidence="1">Tet-like 2OG-Fe(II) oxygenase domain-containing protein</fullName>
    </recommendedName>
</protein>
<name>A0A5B0M8N7_PUCGR</name>
<evidence type="ECO:0000259" key="1">
    <source>
        <dbReference type="Pfam" id="PF20515"/>
    </source>
</evidence>
<sequence length="121" mass="13859">MQDGSLVTNNLNVQGGNFLFPDENFGLNFAGFDGIVEMVWKADRFSHCTEISTPLQSYNSCLGVSCEIPLTSLQTITWLQNLYYESKKEAFFRDTNKVIEDCQAWKEKQAQKAQKIPRKPR</sequence>
<comment type="caution">
    <text evidence="2">The sequence shown here is derived from an EMBL/GenBank/DDBJ whole genome shotgun (WGS) entry which is preliminary data.</text>
</comment>
<proteinExistence type="predicted"/>
<dbReference type="Pfam" id="PF20515">
    <property type="entry name" value="2OG-FeII_Oxy_6"/>
    <property type="match status" value="1"/>
</dbReference>
<keyword evidence="4" id="KW-1185">Reference proteome</keyword>
<feature type="domain" description="Tet-like 2OG-Fe(II) oxygenase" evidence="1">
    <location>
        <begin position="5"/>
        <end position="49"/>
    </location>
</feature>
<dbReference type="AlphaFoldDB" id="A0A5B0M8N7"/>
<evidence type="ECO:0000313" key="4">
    <source>
        <dbReference type="Proteomes" id="UP000324748"/>
    </source>
</evidence>
<evidence type="ECO:0000313" key="3">
    <source>
        <dbReference type="EMBL" id="KAA1086360.1"/>
    </source>
</evidence>
<dbReference type="EMBL" id="VSWC01000170">
    <property type="protein sequence ID" value="KAA1072330.1"/>
    <property type="molecule type" value="Genomic_DNA"/>
</dbReference>
<gene>
    <name evidence="2" type="ORF">PGT21_032744</name>
    <name evidence="3" type="ORF">PGTUg99_019061</name>
</gene>
<dbReference type="InterPro" id="IPR046798">
    <property type="entry name" value="2OG-FeII_Oxy_6"/>
</dbReference>
<evidence type="ECO:0000313" key="2">
    <source>
        <dbReference type="EMBL" id="KAA1072330.1"/>
    </source>
</evidence>